<organism evidence="2 3">
    <name type="scientific">Symmachiella dynata</name>
    <dbReference type="NCBI Taxonomy" id="2527995"/>
    <lineage>
        <taxon>Bacteria</taxon>
        <taxon>Pseudomonadati</taxon>
        <taxon>Planctomycetota</taxon>
        <taxon>Planctomycetia</taxon>
        <taxon>Planctomycetales</taxon>
        <taxon>Planctomycetaceae</taxon>
        <taxon>Symmachiella</taxon>
    </lineage>
</organism>
<keyword evidence="1" id="KW-0472">Membrane</keyword>
<proteinExistence type="predicted"/>
<dbReference type="KEGG" id="sdyn:Mal52_19020"/>
<keyword evidence="3" id="KW-1185">Reference proteome</keyword>
<feature type="transmembrane region" description="Helical" evidence="1">
    <location>
        <begin position="21"/>
        <end position="39"/>
    </location>
</feature>
<dbReference type="RefSeq" id="WP_145375537.1">
    <property type="nucleotide sequence ID" value="NZ_CAXBED010000042.1"/>
</dbReference>
<dbReference type="Proteomes" id="UP000319383">
    <property type="component" value="Chromosome"/>
</dbReference>
<feature type="transmembrane region" description="Helical" evidence="1">
    <location>
        <begin position="59"/>
        <end position="76"/>
    </location>
</feature>
<dbReference type="AlphaFoldDB" id="A0A517ZLS5"/>
<protein>
    <submittedName>
        <fullName evidence="2">Uncharacterized protein</fullName>
    </submittedName>
</protein>
<evidence type="ECO:0000256" key="1">
    <source>
        <dbReference type="SAM" id="Phobius"/>
    </source>
</evidence>
<evidence type="ECO:0000313" key="2">
    <source>
        <dbReference type="EMBL" id="QDU43428.1"/>
    </source>
</evidence>
<accession>A0A517ZLS5</accession>
<evidence type="ECO:0000313" key="3">
    <source>
        <dbReference type="Proteomes" id="UP000319383"/>
    </source>
</evidence>
<keyword evidence="1" id="KW-0812">Transmembrane</keyword>
<dbReference type="EMBL" id="CP036276">
    <property type="protein sequence ID" value="QDU43428.1"/>
    <property type="molecule type" value="Genomic_DNA"/>
</dbReference>
<keyword evidence="1" id="KW-1133">Transmembrane helix</keyword>
<gene>
    <name evidence="2" type="ORF">Mal52_19020</name>
</gene>
<name>A0A517ZLS5_9PLAN</name>
<reference evidence="2 3" key="1">
    <citation type="submission" date="2019-02" db="EMBL/GenBank/DDBJ databases">
        <title>Deep-cultivation of Planctomycetes and their phenomic and genomic characterization uncovers novel biology.</title>
        <authorList>
            <person name="Wiegand S."/>
            <person name="Jogler M."/>
            <person name="Boedeker C."/>
            <person name="Pinto D."/>
            <person name="Vollmers J."/>
            <person name="Rivas-Marin E."/>
            <person name="Kohn T."/>
            <person name="Peeters S.H."/>
            <person name="Heuer A."/>
            <person name="Rast P."/>
            <person name="Oberbeckmann S."/>
            <person name="Bunk B."/>
            <person name="Jeske O."/>
            <person name="Meyerdierks A."/>
            <person name="Storesund J.E."/>
            <person name="Kallscheuer N."/>
            <person name="Luecker S."/>
            <person name="Lage O.M."/>
            <person name="Pohl T."/>
            <person name="Merkel B.J."/>
            <person name="Hornburger P."/>
            <person name="Mueller R.-W."/>
            <person name="Bruemmer F."/>
            <person name="Labrenz M."/>
            <person name="Spormann A.M."/>
            <person name="Op den Camp H."/>
            <person name="Overmann J."/>
            <person name="Amann R."/>
            <person name="Jetten M.S.M."/>
            <person name="Mascher T."/>
            <person name="Medema M.H."/>
            <person name="Devos D.P."/>
            <person name="Kaster A.-K."/>
            <person name="Ovreas L."/>
            <person name="Rohde M."/>
            <person name="Galperin M.Y."/>
            <person name="Jogler C."/>
        </authorList>
    </citation>
    <scope>NUCLEOTIDE SEQUENCE [LARGE SCALE GENOMIC DNA]</scope>
    <source>
        <strain evidence="2 3">Mal52</strain>
    </source>
</reference>
<sequence>MTPLHHIGDFFRDALLQIPLPAVRVLFVALQVALLIWILTLPREATRPPDGSGGWAANLKIWAALAISVQVLVYSVL</sequence>